<evidence type="ECO:0000256" key="4">
    <source>
        <dbReference type="SAM" id="SignalP"/>
    </source>
</evidence>
<reference evidence="5 6" key="1">
    <citation type="submission" date="2019-07" db="EMBL/GenBank/DDBJ databases">
        <title>Whole genome shotgun sequence of Skermanella aerolata NBRC 106429.</title>
        <authorList>
            <person name="Hosoyama A."/>
            <person name="Uohara A."/>
            <person name="Ohji S."/>
            <person name="Ichikawa N."/>
        </authorList>
    </citation>
    <scope>NUCLEOTIDE SEQUENCE [LARGE SCALE GENOMIC DNA]</scope>
    <source>
        <strain evidence="5 6">NBRC 106429</strain>
    </source>
</reference>
<protein>
    <submittedName>
        <fullName evidence="5">Type IV secretion system protein VirB9</fullName>
    </submittedName>
</protein>
<name>A0A512E1M2_9PROT</name>
<dbReference type="InterPro" id="IPR033645">
    <property type="entry name" value="VirB9/CagX/TrbG_C"/>
</dbReference>
<feature type="signal peptide" evidence="4">
    <location>
        <begin position="1"/>
        <end position="20"/>
    </location>
</feature>
<keyword evidence="6" id="KW-1185">Reference proteome</keyword>
<dbReference type="OrthoDB" id="7390264at2"/>
<comment type="caution">
    <text evidence="5">The sequence shown here is derived from an EMBL/GenBank/DDBJ whole genome shotgun (WGS) entry which is preliminary data.</text>
</comment>
<feature type="region of interest" description="Disordered" evidence="3">
    <location>
        <begin position="312"/>
        <end position="335"/>
    </location>
</feature>
<dbReference type="InterPro" id="IPR010258">
    <property type="entry name" value="Conjugal_tfr_TrbG/VirB9/CagX"/>
</dbReference>
<dbReference type="InterPro" id="IPR038161">
    <property type="entry name" value="VirB9/CagX/TrbG_C_sf"/>
</dbReference>
<keyword evidence="2 4" id="KW-0732">Signal</keyword>
<evidence type="ECO:0000313" key="6">
    <source>
        <dbReference type="Proteomes" id="UP000321523"/>
    </source>
</evidence>
<evidence type="ECO:0000256" key="3">
    <source>
        <dbReference type="SAM" id="MobiDB-lite"/>
    </source>
</evidence>
<evidence type="ECO:0000313" key="5">
    <source>
        <dbReference type="EMBL" id="GEO42627.1"/>
    </source>
</evidence>
<accession>A0A512E1M2</accession>
<dbReference type="CDD" id="cd06911">
    <property type="entry name" value="VirB9_CagX_TrbG"/>
    <property type="match status" value="1"/>
</dbReference>
<dbReference type="Pfam" id="PF03524">
    <property type="entry name" value="CagX"/>
    <property type="match status" value="1"/>
</dbReference>
<sequence length="335" mass="36272">MKGMLASAAMLLALSSPAWSAEMPKPCGPDPRERCIAYRKGQIVQLYLAPGATMTIELPETETVFFVGTSDDAILRGDGASVRPTGAPEVMGDPNLMTSVPGGAEASSNFLTLKALHALEPQPLVVIGTFIHPVTGKQAYRRHTFELQTAPPDKKGESFYSLVFSDPESERAVRKAEADAQQEEREQQTVMDRLEQVDQSVLQKNTAYEAQGTAEDRAALAPTSLPGIPGMPAVWDDGQRTFLRYPGNYRVPVAYQVMANGSMSVIGQSMDYDPVSRGWLLIIEGVVPMLRLRDASAVLCIRNLGYNAAGRNPGTGTVDPGVMRDARRGANGRYQ</sequence>
<dbReference type="AlphaFoldDB" id="A0A512E1M2"/>
<dbReference type="Proteomes" id="UP000321523">
    <property type="component" value="Unassembled WGS sequence"/>
</dbReference>
<dbReference type="Gene3D" id="2.60.40.2500">
    <property type="match status" value="1"/>
</dbReference>
<proteinExistence type="inferred from homology"/>
<feature type="chain" id="PRO_5022164566" evidence="4">
    <location>
        <begin position="21"/>
        <end position="335"/>
    </location>
</feature>
<organism evidence="5 6">
    <name type="scientific">Skermanella aerolata</name>
    <dbReference type="NCBI Taxonomy" id="393310"/>
    <lineage>
        <taxon>Bacteria</taxon>
        <taxon>Pseudomonadati</taxon>
        <taxon>Pseudomonadota</taxon>
        <taxon>Alphaproteobacteria</taxon>
        <taxon>Rhodospirillales</taxon>
        <taxon>Azospirillaceae</taxon>
        <taxon>Skermanella</taxon>
    </lineage>
</organism>
<evidence type="ECO:0000256" key="1">
    <source>
        <dbReference type="ARBA" id="ARBA00006135"/>
    </source>
</evidence>
<comment type="similarity">
    <text evidence="1">Belongs to the TrbG/VirB9 family.</text>
</comment>
<dbReference type="EMBL" id="BJYZ01000046">
    <property type="protein sequence ID" value="GEO42627.1"/>
    <property type="molecule type" value="Genomic_DNA"/>
</dbReference>
<dbReference type="RefSeq" id="WP_147041156.1">
    <property type="nucleotide sequence ID" value="NZ_BJYZ01000046.1"/>
</dbReference>
<evidence type="ECO:0000256" key="2">
    <source>
        <dbReference type="ARBA" id="ARBA00022729"/>
    </source>
</evidence>
<gene>
    <name evidence="5" type="ORF">SAE02_67750</name>
</gene>